<dbReference type="NCBIfam" id="TIGR00254">
    <property type="entry name" value="GGDEF"/>
    <property type="match status" value="1"/>
</dbReference>
<dbReference type="InterPro" id="IPR029787">
    <property type="entry name" value="Nucleotide_cyclase"/>
</dbReference>
<dbReference type="InterPro" id="IPR043128">
    <property type="entry name" value="Rev_trsase/Diguanyl_cyclase"/>
</dbReference>
<dbReference type="GO" id="GO:1902201">
    <property type="term" value="P:negative regulation of bacterial-type flagellum-dependent cell motility"/>
    <property type="evidence" value="ECO:0007669"/>
    <property type="project" value="TreeGrafter"/>
</dbReference>
<dbReference type="Gene3D" id="6.10.340.10">
    <property type="match status" value="1"/>
</dbReference>
<dbReference type="SUPFAM" id="SSF158472">
    <property type="entry name" value="HAMP domain-like"/>
    <property type="match status" value="1"/>
</dbReference>
<sequence length="450" mass="49793">MTRLTIQSRIITYMIVTTVALIAVFTFMQVNNQLKTLTQQNILRAKFGAMLVKNALENTMAEASNAKQQPEALKETLTGLKQSGIIEDVEIMDKDAGIIVSTGKYTGNTALNAKEQHILKSLFEAKTQAQQYQSKIDKQKKIILQYVPLIQAVCLAPDAAATYQEKNITYIAKITYKLGNINNALKSVYLPCIFIAIMIVLANIFLTIMLSKTIIGPLHILNNASKEIAAGKLELRINLATEDEIEEVANTFNDMTVALVNMKARAENANPLTKLPGNNVIHEEIEKRLNDKRKFVVVYSDLDNFKAFNDKYGIGAGDKAIKLTAQIMQDSLKLGSADDFMGHEGGDDFVLLTTPEAAKPITDYIISEFDKNIRALYNKDDLERGYIVSKSREGETKQFPIMTLSLAGVSNISRPLNSYGEITNICASVKKVAKKTPGSVFVLDTMPEAH</sequence>
<dbReference type="GO" id="GO:0043709">
    <property type="term" value="P:cell adhesion involved in single-species biofilm formation"/>
    <property type="evidence" value="ECO:0007669"/>
    <property type="project" value="TreeGrafter"/>
</dbReference>
<dbReference type="Pfam" id="PF00990">
    <property type="entry name" value="GGDEF"/>
    <property type="match status" value="1"/>
</dbReference>
<reference evidence="5 6" key="1">
    <citation type="submission" date="2017-09" db="EMBL/GenBank/DDBJ databases">
        <title>Depth-based differentiation of microbial function through sediment-hosted aquifers and enrichment of novel symbionts in the deep terrestrial subsurface.</title>
        <authorList>
            <person name="Probst A.J."/>
            <person name="Ladd B."/>
            <person name="Jarett J.K."/>
            <person name="Geller-Mcgrath D.E."/>
            <person name="Sieber C.M."/>
            <person name="Emerson J.B."/>
            <person name="Anantharaman K."/>
            <person name="Thomas B.C."/>
            <person name="Malmstrom R."/>
            <person name="Stieglmeier M."/>
            <person name="Klingl A."/>
            <person name="Woyke T."/>
            <person name="Ryan C.M."/>
            <person name="Banfield J.F."/>
        </authorList>
    </citation>
    <scope>NUCLEOTIDE SEQUENCE [LARGE SCALE GENOMIC DNA]</scope>
    <source>
        <strain evidence="5">CG12_big_fil_rev_8_21_14_0_65_43_15</strain>
    </source>
</reference>
<feature type="domain" description="GGDEF" evidence="4">
    <location>
        <begin position="293"/>
        <end position="446"/>
    </location>
</feature>
<dbReference type="InterPro" id="IPR000160">
    <property type="entry name" value="GGDEF_dom"/>
</dbReference>
<accession>A0A2J0LGJ4</accession>
<evidence type="ECO:0000256" key="2">
    <source>
        <dbReference type="SAM" id="Phobius"/>
    </source>
</evidence>
<keyword evidence="2" id="KW-0812">Transmembrane</keyword>
<dbReference type="Proteomes" id="UP000231267">
    <property type="component" value="Unassembled WGS sequence"/>
</dbReference>
<dbReference type="Gene3D" id="3.30.70.270">
    <property type="match status" value="1"/>
</dbReference>
<name>A0A2J0LGJ4_9BACT</name>
<dbReference type="EMBL" id="PFGP01000014">
    <property type="protein sequence ID" value="PIW66961.1"/>
    <property type="molecule type" value="Genomic_DNA"/>
</dbReference>
<keyword evidence="2" id="KW-1133">Transmembrane helix</keyword>
<evidence type="ECO:0000313" key="6">
    <source>
        <dbReference type="Proteomes" id="UP000231267"/>
    </source>
</evidence>
<evidence type="ECO:0000256" key="1">
    <source>
        <dbReference type="ARBA" id="ARBA00012528"/>
    </source>
</evidence>
<dbReference type="Pfam" id="PF00672">
    <property type="entry name" value="HAMP"/>
    <property type="match status" value="1"/>
</dbReference>
<dbReference type="SUPFAM" id="SSF55073">
    <property type="entry name" value="Nucleotide cyclase"/>
    <property type="match status" value="1"/>
</dbReference>
<comment type="caution">
    <text evidence="5">The sequence shown here is derived from an EMBL/GenBank/DDBJ whole genome shotgun (WGS) entry which is preliminary data.</text>
</comment>
<protein>
    <recommendedName>
        <fullName evidence="1">diguanylate cyclase</fullName>
        <ecNumber evidence="1">2.7.7.65</ecNumber>
    </recommendedName>
</protein>
<dbReference type="AlphaFoldDB" id="A0A2J0LGJ4"/>
<feature type="transmembrane region" description="Helical" evidence="2">
    <location>
        <begin position="188"/>
        <end position="210"/>
    </location>
</feature>
<dbReference type="EC" id="2.7.7.65" evidence="1"/>
<gene>
    <name evidence="5" type="ORF">COW11_00505</name>
</gene>
<dbReference type="InterPro" id="IPR050469">
    <property type="entry name" value="Diguanylate_Cyclase"/>
</dbReference>
<dbReference type="CDD" id="cd06225">
    <property type="entry name" value="HAMP"/>
    <property type="match status" value="1"/>
</dbReference>
<dbReference type="InterPro" id="IPR003660">
    <property type="entry name" value="HAMP_dom"/>
</dbReference>
<evidence type="ECO:0000259" key="4">
    <source>
        <dbReference type="PROSITE" id="PS50887"/>
    </source>
</evidence>
<dbReference type="PANTHER" id="PTHR45138">
    <property type="entry name" value="REGULATORY COMPONENTS OF SENSORY TRANSDUCTION SYSTEM"/>
    <property type="match status" value="1"/>
</dbReference>
<dbReference type="PROSITE" id="PS50885">
    <property type="entry name" value="HAMP"/>
    <property type="match status" value="1"/>
</dbReference>
<feature type="transmembrane region" description="Helical" evidence="2">
    <location>
        <begin position="12"/>
        <end position="30"/>
    </location>
</feature>
<dbReference type="CDD" id="cd01949">
    <property type="entry name" value="GGDEF"/>
    <property type="match status" value="1"/>
</dbReference>
<feature type="domain" description="HAMP" evidence="3">
    <location>
        <begin position="212"/>
        <end position="264"/>
    </location>
</feature>
<dbReference type="GO" id="GO:0052621">
    <property type="term" value="F:diguanylate cyclase activity"/>
    <property type="evidence" value="ECO:0007669"/>
    <property type="project" value="UniProtKB-EC"/>
</dbReference>
<keyword evidence="2" id="KW-0472">Membrane</keyword>
<dbReference type="PROSITE" id="PS50887">
    <property type="entry name" value="GGDEF"/>
    <property type="match status" value="1"/>
</dbReference>
<evidence type="ECO:0000313" key="5">
    <source>
        <dbReference type="EMBL" id="PIW66961.1"/>
    </source>
</evidence>
<organism evidence="5 6">
    <name type="scientific">Candidatus Taenaricola geysiri</name>
    <dbReference type="NCBI Taxonomy" id="1974752"/>
    <lineage>
        <taxon>Bacteria</taxon>
        <taxon>Pseudomonadati</taxon>
        <taxon>Candidatus Omnitrophota</taxon>
        <taxon>Candidatus Taenaricola</taxon>
    </lineage>
</organism>
<dbReference type="SMART" id="SM00267">
    <property type="entry name" value="GGDEF"/>
    <property type="match status" value="1"/>
</dbReference>
<dbReference type="PANTHER" id="PTHR45138:SF25">
    <property type="entry name" value="GGDEF DOMAIN PROTEIN"/>
    <property type="match status" value="1"/>
</dbReference>
<proteinExistence type="predicted"/>
<dbReference type="GO" id="GO:0005886">
    <property type="term" value="C:plasma membrane"/>
    <property type="evidence" value="ECO:0007669"/>
    <property type="project" value="TreeGrafter"/>
</dbReference>
<dbReference type="SMART" id="SM00304">
    <property type="entry name" value="HAMP"/>
    <property type="match status" value="1"/>
</dbReference>
<evidence type="ECO:0000259" key="3">
    <source>
        <dbReference type="PROSITE" id="PS50885"/>
    </source>
</evidence>
<dbReference type="GO" id="GO:0007165">
    <property type="term" value="P:signal transduction"/>
    <property type="evidence" value="ECO:0007669"/>
    <property type="project" value="InterPro"/>
</dbReference>